<evidence type="ECO:0000313" key="4">
    <source>
        <dbReference type="Proteomes" id="UP000194143"/>
    </source>
</evidence>
<accession>A0A1W6WYE7</accession>
<evidence type="ECO:0000313" key="3">
    <source>
        <dbReference type="EMBL" id="ARP61602.1"/>
    </source>
</evidence>
<dbReference type="GeneID" id="67466853"/>
<dbReference type="AlphaFoldDB" id="A0A1W6WYE7"/>
<dbReference type="KEGG" id="bthy:AQ980_31290"/>
<keyword evidence="4" id="KW-1185">Reference proteome</keyword>
<protein>
    <submittedName>
        <fullName evidence="3">Uncharacterized protein</fullName>
    </submittedName>
</protein>
<keyword evidence="3" id="KW-0614">Plasmid</keyword>
<feature type="compositionally biased region" description="Low complexity" evidence="1">
    <location>
        <begin position="135"/>
        <end position="155"/>
    </location>
</feature>
<evidence type="ECO:0000256" key="2">
    <source>
        <dbReference type="SAM" id="Phobius"/>
    </source>
</evidence>
<keyword evidence="2" id="KW-0472">Membrane</keyword>
<gene>
    <name evidence="3" type="ORF">CAB88_31830</name>
</gene>
<name>A0A1W6WYE7_BACTU</name>
<dbReference type="EMBL" id="CP021063">
    <property type="protein sequence ID" value="ARP61602.1"/>
    <property type="molecule type" value="Genomic_DNA"/>
</dbReference>
<geneLocation type="plasmid" evidence="3 4">
    <name>poh2</name>
</geneLocation>
<dbReference type="Proteomes" id="UP000194143">
    <property type="component" value="Plasmid poh2"/>
</dbReference>
<keyword evidence="2" id="KW-1133">Transmembrane helix</keyword>
<dbReference type="RefSeq" id="WP_000429070.1">
    <property type="nucleotide sequence ID" value="NZ_CM010226.1"/>
</dbReference>
<reference evidence="3 4" key="1">
    <citation type="submission" date="2017-04" db="EMBL/GenBank/DDBJ databases">
        <title>Complete Genome Sequence of Bacillus thuringiensis type Strain ATCC 10792.</title>
        <authorList>
            <person name="Oh D.-H."/>
            <person name="Park B.-J."/>
            <person name="Shuai W."/>
            <person name="Chelliah R."/>
        </authorList>
    </citation>
    <scope>NUCLEOTIDE SEQUENCE [LARGE SCALE GENOMIC DNA]</scope>
    <source>
        <strain evidence="3 4">ATCC 10792</strain>
        <plasmid evidence="3 4">poh2</plasmid>
    </source>
</reference>
<sequence>MENLAFDWFLLIRIFVWLGLVVLMGYFFTKGLSLFFKQEEEPIMGKDVDKVVNYMKDKNLKSCKVSMDKKEIEISSDKTNIVRRSNRQSHVHHFTEEKKHRNTSDLVDPLITASTINNIILDNDNGSDKSSGMCSPDNSSNNYNDSSNDNSSSCD</sequence>
<feature type="transmembrane region" description="Helical" evidence="2">
    <location>
        <begin position="6"/>
        <end position="28"/>
    </location>
</feature>
<proteinExistence type="predicted"/>
<keyword evidence="2" id="KW-0812">Transmembrane</keyword>
<evidence type="ECO:0000256" key="1">
    <source>
        <dbReference type="SAM" id="MobiDB-lite"/>
    </source>
</evidence>
<feature type="region of interest" description="Disordered" evidence="1">
    <location>
        <begin position="125"/>
        <end position="155"/>
    </location>
</feature>
<organism evidence="3 4">
    <name type="scientific">Bacillus thuringiensis</name>
    <dbReference type="NCBI Taxonomy" id="1428"/>
    <lineage>
        <taxon>Bacteria</taxon>
        <taxon>Bacillati</taxon>
        <taxon>Bacillota</taxon>
        <taxon>Bacilli</taxon>
        <taxon>Bacillales</taxon>
        <taxon>Bacillaceae</taxon>
        <taxon>Bacillus</taxon>
        <taxon>Bacillus cereus group</taxon>
    </lineage>
</organism>